<evidence type="ECO:0000256" key="6">
    <source>
        <dbReference type="ARBA" id="ARBA00022747"/>
    </source>
</evidence>
<dbReference type="InterPro" id="IPR051268">
    <property type="entry name" value="Type-I_R_enzyme_R_subunit"/>
</dbReference>
<dbReference type="PANTHER" id="PTHR30195">
    <property type="entry name" value="TYPE I SITE-SPECIFIC DEOXYRIBONUCLEASE PROTEIN SUBUNIT M AND R"/>
    <property type="match status" value="1"/>
</dbReference>
<keyword evidence="6 11" id="KW-0680">Restriction system</keyword>
<dbReference type="Pfam" id="PF18766">
    <property type="entry name" value="SWI2_SNF2"/>
    <property type="match status" value="1"/>
</dbReference>
<dbReference type="RefSeq" id="WP_147668656.1">
    <property type="nucleotide sequence ID" value="NZ_CP120678.1"/>
</dbReference>
<reference evidence="13" key="1">
    <citation type="submission" date="2023-03" db="EMBL/GenBank/DDBJ databases">
        <title>Selenobaculum gbiensis gen. nov. sp. nov., a new bacterium isolated from the gut microbiota of IBD patient.</title>
        <authorList>
            <person name="Yeo S."/>
            <person name="Park H."/>
            <person name="Huh C.S."/>
        </authorList>
    </citation>
    <scope>NUCLEOTIDE SEQUENCE</scope>
    <source>
        <strain evidence="13">ICN-92133</strain>
    </source>
</reference>
<dbReference type="InterPro" id="IPR007409">
    <property type="entry name" value="Restrct_endonuc_type1_HsdR_N"/>
</dbReference>
<dbReference type="Pfam" id="PF11867">
    <property type="entry name" value="T1RH-like_C"/>
    <property type="match status" value="1"/>
</dbReference>
<evidence type="ECO:0000313" key="13">
    <source>
        <dbReference type="EMBL" id="WIW71873.1"/>
    </source>
</evidence>
<dbReference type="Proteomes" id="UP001243623">
    <property type="component" value="Chromosome"/>
</dbReference>
<dbReference type="InterPro" id="IPR040980">
    <property type="entry name" value="SWI2_SNF2"/>
</dbReference>
<gene>
    <name evidence="13" type="ORF">P3F81_06150</name>
</gene>
<dbReference type="GO" id="GO:0009035">
    <property type="term" value="F:type I site-specific deoxyribonuclease activity"/>
    <property type="evidence" value="ECO:0007669"/>
    <property type="project" value="UniProtKB-EC"/>
</dbReference>
<feature type="domain" description="Helicase ATP-binding" evidence="12">
    <location>
        <begin position="289"/>
        <end position="511"/>
    </location>
</feature>
<dbReference type="Gene3D" id="3.90.1570.50">
    <property type="match status" value="1"/>
</dbReference>
<dbReference type="EC" id="3.1.21.3" evidence="11"/>
<dbReference type="InterPro" id="IPR027417">
    <property type="entry name" value="P-loop_NTPase"/>
</dbReference>
<accession>A0A9Y2AKL4</accession>
<dbReference type="KEGG" id="sgbi:P3F81_06150"/>
<keyword evidence="8 11" id="KW-0378">Hydrolase</keyword>
<evidence type="ECO:0000259" key="12">
    <source>
        <dbReference type="SMART" id="SM00487"/>
    </source>
</evidence>
<evidence type="ECO:0000256" key="7">
    <source>
        <dbReference type="ARBA" id="ARBA00022759"/>
    </source>
</evidence>
<evidence type="ECO:0000256" key="10">
    <source>
        <dbReference type="ARBA" id="ARBA00023125"/>
    </source>
</evidence>
<proteinExistence type="inferred from homology"/>
<name>A0A9Y2AKL4_9FIRM</name>
<dbReference type="Pfam" id="PF04313">
    <property type="entry name" value="HSDR_N"/>
    <property type="match status" value="1"/>
</dbReference>
<evidence type="ECO:0000256" key="11">
    <source>
        <dbReference type="RuleBase" id="RU364115"/>
    </source>
</evidence>
<evidence type="ECO:0000256" key="8">
    <source>
        <dbReference type="ARBA" id="ARBA00022801"/>
    </source>
</evidence>
<dbReference type="SMART" id="SM00487">
    <property type="entry name" value="DEXDc"/>
    <property type="match status" value="1"/>
</dbReference>
<dbReference type="REBASE" id="724909">
    <property type="entry name" value="Sba92133ORF6160P"/>
</dbReference>
<comment type="subunit">
    <text evidence="3 11">The type I restriction/modification system is composed of three polypeptides R, M and S.</text>
</comment>
<dbReference type="NCBIfam" id="TIGR00348">
    <property type="entry name" value="hsdR"/>
    <property type="match status" value="1"/>
</dbReference>
<keyword evidence="9 11" id="KW-0067">ATP-binding</keyword>
<keyword evidence="14" id="KW-1185">Reference proteome</keyword>
<dbReference type="PANTHER" id="PTHR30195:SF15">
    <property type="entry name" value="TYPE I RESTRICTION ENZYME HINDI ENDONUCLEASE SUBUNIT"/>
    <property type="match status" value="1"/>
</dbReference>
<dbReference type="InterPro" id="IPR021810">
    <property type="entry name" value="T1RH-like_C"/>
</dbReference>
<keyword evidence="4" id="KW-0540">Nuclease</keyword>
<dbReference type="InterPro" id="IPR055180">
    <property type="entry name" value="HsdR_RecA-like_helicase_dom_2"/>
</dbReference>
<comment type="catalytic activity">
    <reaction evidence="1 11">
        <text>Endonucleolytic cleavage of DNA to give random double-stranded fragments with terminal 5'-phosphates, ATP is simultaneously hydrolyzed.</text>
        <dbReference type="EC" id="3.1.21.3"/>
    </reaction>
</comment>
<comment type="function">
    <text evidence="11">Subunit R is required for both nuclease and ATPase activities, but not for modification.</text>
</comment>
<dbReference type="CDD" id="cd22332">
    <property type="entry name" value="HsdR_N"/>
    <property type="match status" value="1"/>
</dbReference>
<keyword evidence="5 11" id="KW-0547">Nucleotide-binding</keyword>
<keyword evidence="10 11" id="KW-0238">DNA-binding</keyword>
<dbReference type="GO" id="GO:0005524">
    <property type="term" value="F:ATP binding"/>
    <property type="evidence" value="ECO:0007669"/>
    <property type="project" value="UniProtKB-KW"/>
</dbReference>
<evidence type="ECO:0000256" key="4">
    <source>
        <dbReference type="ARBA" id="ARBA00022722"/>
    </source>
</evidence>
<protein>
    <recommendedName>
        <fullName evidence="11">Type I restriction enzyme endonuclease subunit</fullName>
        <shortName evidence="11">R protein</shortName>
        <ecNumber evidence="11">3.1.21.3</ecNumber>
    </recommendedName>
    <alternativeName>
        <fullName evidence="11">Type-1 restriction enzyme R protein</fullName>
    </alternativeName>
</protein>
<dbReference type="InterPro" id="IPR004473">
    <property type="entry name" value="Restrct_endonuc_typeI_HsdR"/>
</dbReference>
<evidence type="ECO:0000313" key="14">
    <source>
        <dbReference type="Proteomes" id="UP001243623"/>
    </source>
</evidence>
<dbReference type="AlphaFoldDB" id="A0A9Y2AKL4"/>
<comment type="similarity">
    <text evidence="2 11">Belongs to the HsdR family.</text>
</comment>
<evidence type="ECO:0000256" key="2">
    <source>
        <dbReference type="ARBA" id="ARBA00008598"/>
    </source>
</evidence>
<dbReference type="CDD" id="cd18800">
    <property type="entry name" value="SF2_C_EcoR124I-like"/>
    <property type="match status" value="1"/>
</dbReference>
<organism evidence="13 14">
    <name type="scientific">Selenobaculum gibii</name>
    <dbReference type="NCBI Taxonomy" id="3054208"/>
    <lineage>
        <taxon>Bacteria</taxon>
        <taxon>Bacillati</taxon>
        <taxon>Bacillota</taxon>
        <taxon>Negativicutes</taxon>
        <taxon>Selenomonadales</taxon>
        <taxon>Selenomonadaceae</taxon>
        <taxon>Selenobaculum</taxon>
    </lineage>
</organism>
<dbReference type="EMBL" id="CP120678">
    <property type="protein sequence ID" value="WIW71873.1"/>
    <property type="molecule type" value="Genomic_DNA"/>
</dbReference>
<dbReference type="Gene3D" id="3.40.50.300">
    <property type="entry name" value="P-loop containing nucleotide triphosphate hydrolases"/>
    <property type="match status" value="2"/>
</dbReference>
<dbReference type="SUPFAM" id="SSF52540">
    <property type="entry name" value="P-loop containing nucleoside triphosphate hydrolases"/>
    <property type="match status" value="1"/>
</dbReference>
<sequence length="1085" mass="123592">MSEYSFVEKPFLEQLKSLDWNVIEHPPGVPTDPSVSLRDNFREVVLKDVFKQAIKQINKTEDGRGWLTDAQLEEVYAEIIDHPHQNLLEANREVLRLITKNTRVAVNELTGEESPVVRLIDFEHPEDNHFLAINQFRVDTVGLAKAFIIPDIVLFINGLPVVVVECKYPNSYTANPMEEAVRQILRYSNRRYFSEGISEKEGEERLFHFNQLCIATCGEQAKLGSISSFYEHYLEWKDIYPEQYKSFEPPLGVVRSQETLIQGVLPPATLLDVIRHFVIYKETEASSIVKVVCRYQQQRAVGKAVARMLEGKKWQERSGVIWHTQGSGKSLTMVFLIRKMRSTKGLSDYKILMVNDRIDLEEQLGDTAVLTGESVDYVECADELKEKLSTSSSNLTMVMIHKFQERKKQQPDVVKEAFAQYGEEKALPEHLELGIVNESEKILILIDEAHRTQKGILSGNLFGAFPNATKIAFTGTPLITDRHTKKTYETFGAYIDTYRLQDAVTDGATVKILYEGKTSDNAINEKAEFDAKFEDMFKERTEEEMLAIKKKYGTMGDVLEAEKRIEGIARDLVNHYIQHILPNGFKAQVVTSSQLAATRYQKYIDLALAEWLEKERAKAASDEELVPKVAFLKTAVVVSGDGTNEDPEITRARKASREIKAIDNFKKKFDEGDSRTGIAFIVVCDMLLTGFDAPIEQVMYIDKKMVEHNLLQAIARVNRTASGKKCGYVVDYIGIGNHLYDALQIYGDEGKEDVIGAMKDISSEVPILEERYQRLLQLFYSNGISRIRELVEYQIAEAKEQYPIVEACVELLEDIKLRADFDVKYKGFLQSMDIILPHASATSYIPMMKAFGHIHNLVKQRYKDESIDFAGVGNKVKRLINEHLISLGIDPRVPPVELLSPDFKKSLDKEGSKKAKASEMEHAIRKHCKVSFESDPALYARLSEKLEKIIQEYKDDTNQRYEQLLSLFDEVKAGRSRSRTNLPPHEEAFYDLLVLKVYGKTPDLTEEQSASLQTLVHTIVRTIAADIKIVGFWTVAKGFERQQLQSKVEDLLLFSGMDEVVDRKEEIAADFLALAKQRHDELVRK</sequence>
<evidence type="ECO:0000256" key="1">
    <source>
        <dbReference type="ARBA" id="ARBA00000851"/>
    </source>
</evidence>
<dbReference type="InterPro" id="IPR014001">
    <property type="entry name" value="Helicase_ATP-bd"/>
</dbReference>
<evidence type="ECO:0000256" key="5">
    <source>
        <dbReference type="ARBA" id="ARBA00022741"/>
    </source>
</evidence>
<dbReference type="Pfam" id="PF22679">
    <property type="entry name" value="T1R_D3-like"/>
    <property type="match status" value="1"/>
</dbReference>
<dbReference type="GO" id="GO:0009307">
    <property type="term" value="P:DNA restriction-modification system"/>
    <property type="evidence" value="ECO:0007669"/>
    <property type="project" value="UniProtKB-KW"/>
</dbReference>
<keyword evidence="7" id="KW-0255">Endonuclease</keyword>
<evidence type="ECO:0000256" key="9">
    <source>
        <dbReference type="ARBA" id="ARBA00022840"/>
    </source>
</evidence>
<dbReference type="GO" id="GO:0003677">
    <property type="term" value="F:DNA binding"/>
    <property type="evidence" value="ECO:0007669"/>
    <property type="project" value="UniProtKB-KW"/>
</dbReference>
<evidence type="ECO:0000256" key="3">
    <source>
        <dbReference type="ARBA" id="ARBA00011296"/>
    </source>
</evidence>